<feature type="compositionally biased region" description="Basic and acidic residues" evidence="1">
    <location>
        <begin position="80"/>
        <end position="91"/>
    </location>
</feature>
<gene>
    <name evidence="2" type="ORF">J8273_6073</name>
</gene>
<organism evidence="2 3">
    <name type="scientific">Carpediemonas membranifera</name>
    <dbReference type="NCBI Taxonomy" id="201153"/>
    <lineage>
        <taxon>Eukaryota</taxon>
        <taxon>Metamonada</taxon>
        <taxon>Carpediemonas-like organisms</taxon>
        <taxon>Carpediemonas</taxon>
    </lineage>
</organism>
<evidence type="ECO:0000256" key="1">
    <source>
        <dbReference type="SAM" id="MobiDB-lite"/>
    </source>
</evidence>
<accession>A0A8J6E8Z5</accession>
<reference evidence="2" key="1">
    <citation type="submission" date="2021-05" db="EMBL/GenBank/DDBJ databases">
        <title>A free-living protist that lacks canonical eukaryotic 1 DNA replication and segregation systems.</title>
        <authorList>
            <person name="Salas-Leiva D.E."/>
            <person name="Tromer E.C."/>
            <person name="Curtis B.A."/>
            <person name="Jerlstrom-Hultqvist J."/>
            <person name="Kolisko M."/>
            <person name="Yi Z."/>
            <person name="Salas-Leiva J.S."/>
            <person name="Gallot-Lavallee L."/>
            <person name="Kops G.J.P.L."/>
            <person name="Archibald J.M."/>
            <person name="Simpson A.G.B."/>
            <person name="Roger A.J."/>
        </authorList>
    </citation>
    <scope>NUCLEOTIDE SEQUENCE</scope>
    <source>
        <strain evidence="2">BICM</strain>
    </source>
</reference>
<dbReference type="InterPro" id="IPR006594">
    <property type="entry name" value="LisH"/>
</dbReference>
<feature type="compositionally biased region" description="Pro residues" evidence="1">
    <location>
        <begin position="92"/>
        <end position="103"/>
    </location>
</feature>
<name>A0A8J6E8Z5_9EUKA</name>
<comment type="caution">
    <text evidence="2">The sequence shown here is derived from an EMBL/GenBank/DDBJ whole genome shotgun (WGS) entry which is preliminary data.</text>
</comment>
<dbReference type="EMBL" id="JAHDYR010000036">
    <property type="protein sequence ID" value="KAG9392605.1"/>
    <property type="molecule type" value="Genomic_DNA"/>
</dbReference>
<keyword evidence="3" id="KW-1185">Reference proteome</keyword>
<evidence type="ECO:0000313" key="3">
    <source>
        <dbReference type="Proteomes" id="UP000717585"/>
    </source>
</evidence>
<protein>
    <submittedName>
        <fullName evidence="2">LIS1 (LisH) motif</fullName>
    </submittedName>
</protein>
<sequence>MNACGDPIATAEGKLLAQICIQFMNASGFTTSAQMLQEEAAVPPASLETIHRASGLPFDYATNTVLDKLIATLRIPVRADLPEPERTEPPRQPEPSYAPPSYAPPSFMERPRPQRRPEPRRQGPSLDGEITNIINIVLR</sequence>
<dbReference type="AlphaFoldDB" id="A0A8J6E8Z5"/>
<feature type="compositionally biased region" description="Basic and acidic residues" evidence="1">
    <location>
        <begin position="109"/>
        <end position="121"/>
    </location>
</feature>
<dbReference type="Proteomes" id="UP000717585">
    <property type="component" value="Unassembled WGS sequence"/>
</dbReference>
<dbReference type="PROSITE" id="PS50896">
    <property type="entry name" value="LISH"/>
    <property type="match status" value="1"/>
</dbReference>
<proteinExistence type="predicted"/>
<evidence type="ECO:0000313" key="2">
    <source>
        <dbReference type="EMBL" id="KAG9392605.1"/>
    </source>
</evidence>
<feature type="region of interest" description="Disordered" evidence="1">
    <location>
        <begin position="77"/>
        <end position="131"/>
    </location>
</feature>